<accession>A0A922SIJ7</accession>
<evidence type="ECO:0000313" key="3">
    <source>
        <dbReference type="Proteomes" id="UP000814243"/>
    </source>
</evidence>
<proteinExistence type="predicted"/>
<organism evidence="2 3">
    <name type="scientific">Spodoptera exigua</name>
    <name type="common">Beet armyworm</name>
    <name type="synonym">Noctua fulgens</name>
    <dbReference type="NCBI Taxonomy" id="7107"/>
    <lineage>
        <taxon>Eukaryota</taxon>
        <taxon>Metazoa</taxon>
        <taxon>Ecdysozoa</taxon>
        <taxon>Arthropoda</taxon>
        <taxon>Hexapoda</taxon>
        <taxon>Insecta</taxon>
        <taxon>Pterygota</taxon>
        <taxon>Neoptera</taxon>
        <taxon>Endopterygota</taxon>
        <taxon>Lepidoptera</taxon>
        <taxon>Glossata</taxon>
        <taxon>Ditrysia</taxon>
        <taxon>Noctuoidea</taxon>
        <taxon>Noctuidae</taxon>
        <taxon>Amphipyrinae</taxon>
        <taxon>Spodoptera</taxon>
    </lineage>
</organism>
<dbReference type="CDD" id="cd00037">
    <property type="entry name" value="CLECT"/>
    <property type="match status" value="2"/>
</dbReference>
<dbReference type="PANTHER" id="PTHR22803">
    <property type="entry name" value="MANNOSE, PHOSPHOLIPASE, LECTIN RECEPTOR RELATED"/>
    <property type="match status" value="1"/>
</dbReference>
<dbReference type="Proteomes" id="UP000814243">
    <property type="component" value="Unassembled WGS sequence"/>
</dbReference>
<dbReference type="InterPro" id="IPR050111">
    <property type="entry name" value="C-type_lectin/snaclec_domain"/>
</dbReference>
<evidence type="ECO:0000259" key="1">
    <source>
        <dbReference type="PROSITE" id="PS50041"/>
    </source>
</evidence>
<sequence>MTYVKMLKTQIFLTLVLWAGSAMCNRYLYYSDANGWFKVHKIPLTWQGAFLRCLYEDAILASPFDTEVQKALLAAKQEAGIDSPIFIGTKVMFNSADYLSIEGVPIEDMPVTVPNTNGRKPDDCMSLVREGEVAFTSCTQWLPYICYKENSTQLKYNSDCGTFDQEYHYNSETDSCYKLHKQARDWRQAYGICLAEGGHLVIIDDDKEADVVVKILQGKPRDLNWELSHAGFFDWNKDLLTFRTIHGEKMESVYHKWHLNQPDNKGINIFGGILENGELDDEWSTREAYFVCEKNPKVEVFELPEDQYENEVSTKK</sequence>
<gene>
    <name evidence="2" type="ORF">HF086_014510</name>
</gene>
<reference evidence="2" key="1">
    <citation type="journal article" date="2021" name="G3 (Bethesda)">
        <title>Genome and transcriptome analysis of the beet armyworm Spodoptera exigua reveals targets for pest control. .</title>
        <authorList>
            <person name="Simon S."/>
            <person name="Breeschoten T."/>
            <person name="Jansen H.J."/>
            <person name="Dirks R.P."/>
            <person name="Schranz M.E."/>
            <person name="Ros V.I.D."/>
        </authorList>
    </citation>
    <scope>NUCLEOTIDE SEQUENCE</scope>
    <source>
        <strain evidence="2">TB_SE_WUR_2020</strain>
    </source>
</reference>
<dbReference type="InterPro" id="IPR016187">
    <property type="entry name" value="CTDL_fold"/>
</dbReference>
<dbReference type="SUPFAM" id="SSF56436">
    <property type="entry name" value="C-type lectin-like"/>
    <property type="match status" value="2"/>
</dbReference>
<dbReference type="InterPro" id="IPR016186">
    <property type="entry name" value="C-type_lectin-like/link_sf"/>
</dbReference>
<dbReference type="AlphaFoldDB" id="A0A922SIJ7"/>
<evidence type="ECO:0000313" key="2">
    <source>
        <dbReference type="EMBL" id="KAH9639752.1"/>
    </source>
</evidence>
<name>A0A922SIJ7_SPOEX</name>
<dbReference type="SMART" id="SM00034">
    <property type="entry name" value="CLECT"/>
    <property type="match status" value="2"/>
</dbReference>
<comment type="caution">
    <text evidence="2">The sequence shown here is derived from an EMBL/GenBank/DDBJ whole genome shotgun (WGS) entry which is preliminary data.</text>
</comment>
<feature type="domain" description="C-type lectin" evidence="1">
    <location>
        <begin position="172"/>
        <end position="293"/>
    </location>
</feature>
<dbReference type="EMBL" id="JACEFF010000311">
    <property type="protein sequence ID" value="KAH9639752.1"/>
    <property type="molecule type" value="Genomic_DNA"/>
</dbReference>
<dbReference type="Gene3D" id="3.10.100.10">
    <property type="entry name" value="Mannose-Binding Protein A, subunit A"/>
    <property type="match status" value="2"/>
</dbReference>
<protein>
    <recommendedName>
        <fullName evidence="1">C-type lectin domain-containing protein</fullName>
    </recommendedName>
</protein>
<dbReference type="InterPro" id="IPR001304">
    <property type="entry name" value="C-type_lectin-like"/>
</dbReference>
<dbReference type="PROSITE" id="PS50041">
    <property type="entry name" value="C_TYPE_LECTIN_2"/>
    <property type="match status" value="1"/>
</dbReference>
<dbReference type="Pfam" id="PF00059">
    <property type="entry name" value="Lectin_C"/>
    <property type="match status" value="2"/>
</dbReference>